<organism evidence="2 3">
    <name type="scientific">Neobacillus vireti LMG 21834</name>
    <dbReference type="NCBI Taxonomy" id="1131730"/>
    <lineage>
        <taxon>Bacteria</taxon>
        <taxon>Bacillati</taxon>
        <taxon>Bacillota</taxon>
        <taxon>Bacilli</taxon>
        <taxon>Bacillales</taxon>
        <taxon>Bacillaceae</taxon>
        <taxon>Neobacillus</taxon>
    </lineage>
</organism>
<reference evidence="2 3" key="1">
    <citation type="journal article" date="2014" name="Environ. Microbiol.">
        <title>The nitrate-ammonifying and nosZ-carrying bacterium Bacillus vireti is a potent source and sink for nitric and nitrous oxide under high nitrate conditions.</title>
        <authorList>
            <person name="Mania D."/>
            <person name="Heylen K."/>
            <person name="van Spanning R.J."/>
            <person name="Frostegard A."/>
        </authorList>
    </citation>
    <scope>NUCLEOTIDE SEQUENCE [LARGE SCALE GENOMIC DNA]</scope>
    <source>
        <strain evidence="2 3">LMG 21834</strain>
    </source>
</reference>
<evidence type="ECO:0000313" key="3">
    <source>
        <dbReference type="Proteomes" id="UP000018877"/>
    </source>
</evidence>
<protein>
    <submittedName>
        <fullName evidence="2">Uncharacterized protein</fullName>
    </submittedName>
</protein>
<keyword evidence="1" id="KW-0175">Coiled coil</keyword>
<name>A0AB94IQS4_9BACI</name>
<dbReference type="RefSeq" id="WP_024027751.1">
    <property type="nucleotide sequence ID" value="NZ_ALAN01000054.1"/>
</dbReference>
<evidence type="ECO:0000256" key="1">
    <source>
        <dbReference type="SAM" id="Coils"/>
    </source>
</evidence>
<keyword evidence="3" id="KW-1185">Reference proteome</keyword>
<accession>A0AB94IQS4</accession>
<dbReference type="AlphaFoldDB" id="A0AB94IQS4"/>
<gene>
    <name evidence="2" type="ORF">BAVI_07731</name>
</gene>
<evidence type="ECO:0000313" key="2">
    <source>
        <dbReference type="EMBL" id="ETI69451.1"/>
    </source>
</evidence>
<comment type="caution">
    <text evidence="2">The sequence shown here is derived from an EMBL/GenBank/DDBJ whole genome shotgun (WGS) entry which is preliminary data.</text>
</comment>
<proteinExistence type="predicted"/>
<dbReference type="Proteomes" id="UP000018877">
    <property type="component" value="Unassembled WGS sequence"/>
</dbReference>
<feature type="coiled-coil region" evidence="1">
    <location>
        <begin position="27"/>
        <end position="54"/>
    </location>
</feature>
<dbReference type="EMBL" id="ALAN01000054">
    <property type="protein sequence ID" value="ETI69451.1"/>
    <property type="molecule type" value="Genomic_DNA"/>
</dbReference>
<sequence>MLNKVANALEMRGFLVKPIDNYIYFSLGNSKEELAKLEELLDSLKLNIKIEGNKIFINDDCVDQDTLNKIIWYHTRNHETNGGNGWYSWRYFIKRNHGPKINTFVLETGVALLVKAISAAGMVTDCSCDGHGRRAPMISFCGKYNAAWFHLLYQKHFKQIAFHYEWFLKNPESRSIHLTARSSNGKWDLNYVLEDTMLMARYFLHESQKLSRIKKEIFKGNYKTKRKMVKEMDFDELSGWMKKKYEVYLDKEREINGFQELG</sequence>